<dbReference type="PANTHER" id="PTHR42982:SF1">
    <property type="entry name" value="SEC-INDEPENDENT PROTEIN TRANSLOCASE PROTEIN TATA"/>
    <property type="match status" value="1"/>
</dbReference>
<evidence type="ECO:0000256" key="6">
    <source>
        <dbReference type="ARBA" id="ARBA00022989"/>
    </source>
</evidence>
<keyword evidence="4 9" id="KW-0812">Transmembrane</keyword>
<sequence length="91" mass="9766">MGVSVWSLLIVLLIVALLFGTKRLRNIGGDLGSAIRGFKDSVQSGEQDGGREESEQPRQGSSTIEHQSSNSADSDRSRSQDAAGQHDRSSH</sequence>
<protein>
    <recommendedName>
        <fullName evidence="9">Sec-independent protein translocase protein TatA</fullName>
    </recommendedName>
</protein>
<comment type="similarity">
    <text evidence="9">Belongs to the TatA/E family.</text>
</comment>
<dbReference type="GO" id="GO:0008320">
    <property type="term" value="F:protein transmembrane transporter activity"/>
    <property type="evidence" value="ECO:0007669"/>
    <property type="project" value="UniProtKB-UniRule"/>
</dbReference>
<feature type="region of interest" description="Disordered" evidence="10">
    <location>
        <begin position="31"/>
        <end position="91"/>
    </location>
</feature>
<dbReference type="InterPro" id="IPR003369">
    <property type="entry name" value="TatA/B/E"/>
</dbReference>
<proteinExistence type="inferred from homology"/>
<comment type="subunit">
    <text evidence="9">The Tat system comprises two distinct complexes: a TatABC complex, containing multiple copies of TatA, TatB and TatC subunits, and a separate TatA complex, containing only TatA subunits. Substrates initially bind to the TatABC complex, which probably triggers association of the separate TatA complex to form the active translocon.</text>
</comment>
<dbReference type="GO" id="GO:0033281">
    <property type="term" value="C:TAT protein transport complex"/>
    <property type="evidence" value="ECO:0007669"/>
    <property type="project" value="UniProtKB-UniRule"/>
</dbReference>
<dbReference type="KEGG" id="hhk:HH1059_01030"/>
<dbReference type="OrthoDB" id="7066617at2"/>
<evidence type="ECO:0000313" key="11">
    <source>
        <dbReference type="EMBL" id="BAU56774.1"/>
    </source>
</evidence>
<evidence type="ECO:0000256" key="2">
    <source>
        <dbReference type="ARBA" id="ARBA00022448"/>
    </source>
</evidence>
<dbReference type="EMBL" id="AP017372">
    <property type="protein sequence ID" value="BAU56774.1"/>
    <property type="molecule type" value="Genomic_DNA"/>
</dbReference>
<dbReference type="Proteomes" id="UP000218890">
    <property type="component" value="Chromosome"/>
</dbReference>
<dbReference type="InterPro" id="IPR006312">
    <property type="entry name" value="TatA/E"/>
</dbReference>
<organism evidence="11 12">
    <name type="scientific">Halorhodospira halochloris</name>
    <name type="common">Ectothiorhodospira halochloris</name>
    <dbReference type="NCBI Taxonomy" id="1052"/>
    <lineage>
        <taxon>Bacteria</taxon>
        <taxon>Pseudomonadati</taxon>
        <taxon>Pseudomonadota</taxon>
        <taxon>Gammaproteobacteria</taxon>
        <taxon>Chromatiales</taxon>
        <taxon>Ectothiorhodospiraceae</taxon>
        <taxon>Halorhodospira</taxon>
    </lineage>
</organism>
<keyword evidence="8 9" id="KW-0472">Membrane</keyword>
<keyword evidence="6 9" id="KW-1133">Transmembrane helix</keyword>
<evidence type="ECO:0000256" key="10">
    <source>
        <dbReference type="SAM" id="MobiDB-lite"/>
    </source>
</evidence>
<feature type="compositionally biased region" description="Polar residues" evidence="10">
    <location>
        <begin position="57"/>
        <end position="66"/>
    </location>
</feature>
<dbReference type="Gene3D" id="1.20.5.3310">
    <property type="match status" value="1"/>
</dbReference>
<accession>A0A0X8X715</accession>
<evidence type="ECO:0000256" key="7">
    <source>
        <dbReference type="ARBA" id="ARBA00023010"/>
    </source>
</evidence>
<evidence type="ECO:0000256" key="4">
    <source>
        <dbReference type="ARBA" id="ARBA00022692"/>
    </source>
</evidence>
<evidence type="ECO:0000256" key="8">
    <source>
        <dbReference type="ARBA" id="ARBA00023136"/>
    </source>
</evidence>
<comment type="subcellular location">
    <subcellularLocation>
        <location evidence="1 9">Cell membrane</location>
        <topology evidence="1 9">Single-pass membrane protein</topology>
    </subcellularLocation>
</comment>
<keyword evidence="2 9" id="KW-0813">Transport</keyword>
<gene>
    <name evidence="9 11" type="primary">tatA</name>
    <name evidence="11" type="ORF">HH1059_01030</name>
</gene>
<dbReference type="AlphaFoldDB" id="A0A0X8X715"/>
<name>A0A0X8X715_HALHR</name>
<evidence type="ECO:0000256" key="5">
    <source>
        <dbReference type="ARBA" id="ARBA00022927"/>
    </source>
</evidence>
<evidence type="ECO:0000256" key="9">
    <source>
        <dbReference type="HAMAP-Rule" id="MF_00236"/>
    </source>
</evidence>
<dbReference type="HAMAP" id="MF_00236">
    <property type="entry name" value="TatA_E"/>
    <property type="match status" value="1"/>
</dbReference>
<evidence type="ECO:0000256" key="1">
    <source>
        <dbReference type="ARBA" id="ARBA00004162"/>
    </source>
</evidence>
<feature type="compositionally biased region" description="Basic and acidic residues" evidence="10">
    <location>
        <begin position="73"/>
        <end position="91"/>
    </location>
</feature>
<reference evidence="11" key="1">
    <citation type="submission" date="2016-02" db="EMBL/GenBank/DDBJ databases">
        <title>Halorhodospira halochloris DSM-1059 complete genome, version 2.</title>
        <authorList>
            <person name="Tsukatani Y."/>
        </authorList>
    </citation>
    <scope>NUCLEOTIDE SEQUENCE</scope>
    <source>
        <strain evidence="11">DSM 1059</strain>
    </source>
</reference>
<dbReference type="Pfam" id="PF02416">
    <property type="entry name" value="TatA_B_E"/>
    <property type="match status" value="1"/>
</dbReference>
<dbReference type="RefSeq" id="WP_096407071.1">
    <property type="nucleotide sequence ID" value="NZ_AP017372.2"/>
</dbReference>
<keyword evidence="5 9" id="KW-0653">Protein transport</keyword>
<keyword evidence="7 9" id="KW-0811">Translocation</keyword>
<evidence type="ECO:0000313" key="12">
    <source>
        <dbReference type="Proteomes" id="UP000218890"/>
    </source>
</evidence>
<dbReference type="PANTHER" id="PTHR42982">
    <property type="entry name" value="SEC-INDEPENDENT PROTEIN TRANSLOCASE PROTEIN TATA"/>
    <property type="match status" value="1"/>
</dbReference>
<keyword evidence="12" id="KW-1185">Reference proteome</keyword>
<keyword evidence="3 9" id="KW-1003">Cell membrane</keyword>
<dbReference type="NCBIfam" id="TIGR01411">
    <property type="entry name" value="tatAE"/>
    <property type="match status" value="1"/>
</dbReference>
<evidence type="ECO:0000256" key="3">
    <source>
        <dbReference type="ARBA" id="ARBA00022475"/>
    </source>
</evidence>
<comment type="function">
    <text evidence="9">Part of the twin-arginine translocation (Tat) system that transports large folded proteins containing a characteristic twin-arginine motif in their signal peptide across membranes. TatA could form the protein-conducting channel of the Tat system.</text>
</comment>
<dbReference type="GO" id="GO:0043953">
    <property type="term" value="P:protein transport by the Tat complex"/>
    <property type="evidence" value="ECO:0007669"/>
    <property type="project" value="UniProtKB-UniRule"/>
</dbReference>